<protein>
    <submittedName>
        <fullName evidence="1">Uncharacterized protein</fullName>
    </submittedName>
</protein>
<gene>
    <name evidence="1" type="ORF">CCMSSC00406_0008789</name>
</gene>
<proteinExistence type="predicted"/>
<name>A0ACB7IIG6_PLECO</name>
<evidence type="ECO:0000313" key="1">
    <source>
        <dbReference type="EMBL" id="KAG9218012.1"/>
    </source>
</evidence>
<reference evidence="1 2" key="1">
    <citation type="journal article" date="2021" name="Appl. Environ. Microbiol.">
        <title>Genetic linkage and physical mapping for an oyster mushroom Pleurotus cornucopiae and QTL analysis for the trait cap color.</title>
        <authorList>
            <person name="Zhang Y."/>
            <person name="Gao W."/>
            <person name="Sonnenberg A."/>
            <person name="Chen Q."/>
            <person name="Zhang J."/>
            <person name="Huang C."/>
        </authorList>
    </citation>
    <scope>NUCLEOTIDE SEQUENCE [LARGE SCALE GENOMIC DNA]</scope>
    <source>
        <strain evidence="1">CCMSSC00406</strain>
    </source>
</reference>
<comment type="caution">
    <text evidence="1">The sequence shown here is derived from an EMBL/GenBank/DDBJ whole genome shotgun (WGS) entry which is preliminary data.</text>
</comment>
<organism evidence="1 2">
    <name type="scientific">Pleurotus cornucopiae</name>
    <name type="common">Cornucopia mushroom</name>
    <dbReference type="NCBI Taxonomy" id="5321"/>
    <lineage>
        <taxon>Eukaryota</taxon>
        <taxon>Fungi</taxon>
        <taxon>Dikarya</taxon>
        <taxon>Basidiomycota</taxon>
        <taxon>Agaricomycotina</taxon>
        <taxon>Agaricomycetes</taxon>
        <taxon>Agaricomycetidae</taxon>
        <taxon>Agaricales</taxon>
        <taxon>Pleurotineae</taxon>
        <taxon>Pleurotaceae</taxon>
        <taxon>Pleurotus</taxon>
    </lineage>
</organism>
<sequence>MPKVLVANRGEITIRILRAAEELGWETATLFTEGDTSHTTFANEAVKLDAVSDFLNVQRVVEIAKSIDCTHIHPGYGFLSESPVLAEECAKSEPPIVFIGPSIETLRIASDKMLSRELASSANVNIAAGTRVATSDDVRAFVAKVGYPVMIKALDGGGGRGIRVVEQEDTLEESFKRCMGESPSHQLFVEKALTGPGWKHIEVQIIGDGQGGVAHLWERECSVQRRFQKIVEAAPSSLPRSAIQPLFDASLKLATKLQYKGLGTFEYLVNAQTLEWAFLEINPRVQVEHTITEEITNLDLVRSLFLLSLPSTTLSSLGISSALFPSHGYAIQLRITAEDPLQGFRLSPGKITPADITWPAGRGVRIDTWLNTGSGTALAPSWTVGTDFDSLLAKIIVRGATFEEATQKGLRALKEFKLAGEVTTNVELLAGVLKHPSWQAGKIHTLWLESSLDEVMGLGKEVLNSRVTTKGVAVEDLGVVATTAKSSSSATVMLQPGAVFNLSFTPEGTNEVIKHTVSLSSLAHNAFPDQLSGTLLTSLIPTPLSFNIAQSASAAVSSAAGVELADPNNASHIGSPLTGKLVEMHAALTAEDGPREVKKGDTLAVLSVMKMESSVLAPFSGVVERRGKGLKAGIIINEGVLLAILNPVEKSRL</sequence>
<dbReference type="EMBL" id="WQMT02000010">
    <property type="protein sequence ID" value="KAG9218012.1"/>
    <property type="molecule type" value="Genomic_DNA"/>
</dbReference>
<keyword evidence="2" id="KW-1185">Reference proteome</keyword>
<accession>A0ACB7IIG6</accession>
<dbReference type="Proteomes" id="UP000824881">
    <property type="component" value="Unassembled WGS sequence"/>
</dbReference>
<evidence type="ECO:0000313" key="2">
    <source>
        <dbReference type="Proteomes" id="UP000824881"/>
    </source>
</evidence>